<dbReference type="GO" id="GO:0010181">
    <property type="term" value="F:FMN binding"/>
    <property type="evidence" value="ECO:0007669"/>
    <property type="project" value="InterPro"/>
</dbReference>
<dbReference type="GO" id="GO:0070819">
    <property type="term" value="F:menaquinone-dependent protoporphyrinogen oxidase activity"/>
    <property type="evidence" value="ECO:0007669"/>
    <property type="project" value="TreeGrafter"/>
</dbReference>
<proteinExistence type="predicted"/>
<dbReference type="InterPro" id="IPR029039">
    <property type="entry name" value="Flavoprotein-like_sf"/>
</dbReference>
<dbReference type="Pfam" id="PF12724">
    <property type="entry name" value="Flavodoxin_5"/>
    <property type="match status" value="1"/>
</dbReference>
<dbReference type="Gene3D" id="3.40.50.360">
    <property type="match status" value="1"/>
</dbReference>
<dbReference type="EMBL" id="MRZU01000003">
    <property type="protein sequence ID" value="OUJ18653.1"/>
    <property type="molecule type" value="Genomic_DNA"/>
</dbReference>
<gene>
    <name evidence="2" type="ORF">AMET1_0300</name>
</gene>
<dbReference type="InterPro" id="IPR052200">
    <property type="entry name" value="Protoporphyrinogen_IX_DH"/>
</dbReference>
<keyword evidence="3" id="KW-1185">Reference proteome</keyword>
<feature type="domain" description="Flavodoxin-like" evidence="1">
    <location>
        <begin position="4"/>
        <end position="168"/>
    </location>
</feature>
<dbReference type="RefSeq" id="WP_086636724.1">
    <property type="nucleotide sequence ID" value="NZ_MRZU01000003.1"/>
</dbReference>
<organism evidence="2 3">
    <name type="scientific">Methanonatronarchaeum thermophilum</name>
    <dbReference type="NCBI Taxonomy" id="1927129"/>
    <lineage>
        <taxon>Archaea</taxon>
        <taxon>Methanobacteriati</taxon>
        <taxon>Methanobacteriota</taxon>
        <taxon>Methanonatronarchaeia</taxon>
        <taxon>Methanonatronarchaeales</taxon>
        <taxon>Methanonatronarchaeaceae</taxon>
        <taxon>Methanonatronarchaeum</taxon>
    </lineage>
</organism>
<dbReference type="PROSITE" id="PS50902">
    <property type="entry name" value="FLAVODOXIN_LIKE"/>
    <property type="match status" value="1"/>
</dbReference>
<evidence type="ECO:0000259" key="1">
    <source>
        <dbReference type="PROSITE" id="PS50902"/>
    </source>
</evidence>
<comment type="caution">
    <text evidence="2">The sequence shown here is derived from an EMBL/GenBank/DDBJ whole genome shotgun (WGS) entry which is preliminary data.</text>
</comment>
<accession>A0A1Y3GEC4</accession>
<evidence type="ECO:0000313" key="2">
    <source>
        <dbReference type="EMBL" id="OUJ18653.1"/>
    </source>
</evidence>
<dbReference type="SUPFAM" id="SSF52218">
    <property type="entry name" value="Flavoproteins"/>
    <property type="match status" value="1"/>
</dbReference>
<dbReference type="NCBIfam" id="NF008316">
    <property type="entry name" value="PRK11104.1"/>
    <property type="match status" value="1"/>
</dbReference>
<dbReference type="GO" id="GO:0006783">
    <property type="term" value="P:heme biosynthetic process"/>
    <property type="evidence" value="ECO:0007669"/>
    <property type="project" value="TreeGrafter"/>
</dbReference>
<reference evidence="2 3" key="1">
    <citation type="submission" date="2016-12" db="EMBL/GenBank/DDBJ databases">
        <title>Discovery of methanogenic haloarchaea.</title>
        <authorList>
            <person name="Sorokin D.Y."/>
            <person name="Makarova K.S."/>
            <person name="Abbas B."/>
            <person name="Ferrer M."/>
            <person name="Golyshin P.N."/>
        </authorList>
    </citation>
    <scope>NUCLEOTIDE SEQUENCE [LARGE SCALE GENOMIC DNA]</scope>
    <source>
        <strain evidence="2">AMET1</strain>
    </source>
</reference>
<dbReference type="PANTHER" id="PTHR38030">
    <property type="entry name" value="PROTOPORPHYRINOGEN IX DEHYDROGENASE [MENAQUINONE]"/>
    <property type="match status" value="1"/>
</dbReference>
<dbReference type="AlphaFoldDB" id="A0A1Y3GEC4"/>
<dbReference type="PANTHER" id="PTHR38030:SF2">
    <property type="entry name" value="PROTOPORPHYRINOGEN IX DEHYDROGENASE [QUINONE]"/>
    <property type="match status" value="1"/>
</dbReference>
<name>A0A1Y3GEC4_9EURY</name>
<protein>
    <submittedName>
        <fullName evidence="2">Protoporphyrinogen IX oxidase menaquinone-dependent contains flavodoxin domain</fullName>
    </submittedName>
</protein>
<sequence>MSKVVLLYGSSEGQTEKIIQNISEKLNEFGHKTDVYDLKNSKIKIDLSGYDGAIVGASIHVGKHQKYVVNYVDRNVERLNQIPTAFFTVNLTAHDKSEEAKQNVDKMIEEFLTLTKLEPEMTKAFPGALKFSRYGFIKRLFMKIISKKLTDGDTSEDIEFTDWVEVDEFAKKYSELLYT</sequence>
<dbReference type="InterPro" id="IPR026816">
    <property type="entry name" value="Flavodoxin_dom"/>
</dbReference>
<dbReference type="InterPro" id="IPR008254">
    <property type="entry name" value="Flavodoxin/NO_synth"/>
</dbReference>
<evidence type="ECO:0000313" key="3">
    <source>
        <dbReference type="Proteomes" id="UP000195137"/>
    </source>
</evidence>
<dbReference type="Proteomes" id="UP000195137">
    <property type="component" value="Unassembled WGS sequence"/>
</dbReference>
<dbReference type="OrthoDB" id="103611at2157"/>